<keyword evidence="15 18" id="KW-0406">Ion transport</keyword>
<dbReference type="GO" id="GO:0098943">
    <property type="term" value="P:neurotransmitter receptor transport, postsynaptic endosome to lysosome"/>
    <property type="evidence" value="ECO:0007669"/>
    <property type="project" value="TreeGrafter"/>
</dbReference>
<evidence type="ECO:0008006" key="21">
    <source>
        <dbReference type="Google" id="ProtNLM"/>
    </source>
</evidence>
<dbReference type="InterPro" id="IPR017974">
    <property type="entry name" value="Claudin_CS"/>
</dbReference>
<dbReference type="Pfam" id="PF00822">
    <property type="entry name" value="PMP22_Claudin"/>
    <property type="match status" value="1"/>
</dbReference>
<dbReference type="PANTHER" id="PTHR12107">
    <property type="entry name" value="VOLTAGE-DEPENDENT CALCIUM CHANNEL GAMMA SUBUNIT"/>
    <property type="match status" value="1"/>
</dbReference>
<keyword evidence="20" id="KW-1185">Reference proteome</keyword>
<evidence type="ECO:0000256" key="15">
    <source>
        <dbReference type="ARBA" id="ARBA00023065"/>
    </source>
</evidence>
<evidence type="ECO:0000256" key="4">
    <source>
        <dbReference type="ARBA" id="ARBA00008295"/>
    </source>
</evidence>
<organism evidence="19 20">
    <name type="scientific">Eptatretus burgeri</name>
    <name type="common">Inshore hagfish</name>
    <dbReference type="NCBI Taxonomy" id="7764"/>
    <lineage>
        <taxon>Eukaryota</taxon>
        <taxon>Metazoa</taxon>
        <taxon>Chordata</taxon>
        <taxon>Craniata</taxon>
        <taxon>Vertebrata</taxon>
        <taxon>Cyclostomata</taxon>
        <taxon>Myxini</taxon>
        <taxon>Myxiniformes</taxon>
        <taxon>Myxinidae</taxon>
        <taxon>Eptatretinae</taxon>
        <taxon>Eptatretus</taxon>
    </lineage>
</organism>
<feature type="transmembrane region" description="Helical" evidence="18">
    <location>
        <begin position="134"/>
        <end position="157"/>
    </location>
</feature>
<dbReference type="GO" id="GO:0019226">
    <property type="term" value="P:transmission of nerve impulse"/>
    <property type="evidence" value="ECO:0007669"/>
    <property type="project" value="TreeGrafter"/>
</dbReference>
<comment type="subcellular location">
    <subcellularLocation>
        <location evidence="2">Cell junction</location>
        <location evidence="2">Tight junction</location>
    </subcellularLocation>
    <subcellularLocation>
        <location evidence="1 18">Membrane</location>
        <topology evidence="1 18">Multi-pass membrane protein</topology>
    </subcellularLocation>
</comment>
<evidence type="ECO:0000256" key="14">
    <source>
        <dbReference type="ARBA" id="ARBA00022989"/>
    </source>
</evidence>
<proteinExistence type="inferred from homology"/>
<keyword evidence="6 18" id="KW-0813">Transport</keyword>
<keyword evidence="8 18" id="KW-0109">Calcium transport</keyword>
<evidence type="ECO:0000256" key="1">
    <source>
        <dbReference type="ARBA" id="ARBA00004141"/>
    </source>
</evidence>
<keyword evidence="12 18" id="KW-0851">Voltage-gated channel</keyword>
<evidence type="ECO:0000313" key="20">
    <source>
        <dbReference type="Proteomes" id="UP000694388"/>
    </source>
</evidence>
<name>A0A8C4NFN1_EPTBU</name>
<dbReference type="InterPro" id="IPR008368">
    <property type="entry name" value="VDCC_gsu"/>
</dbReference>
<dbReference type="Ensembl" id="ENSEBUT00000006406.1">
    <property type="protein sequence ID" value="ENSEBUP00000005960.1"/>
    <property type="gene ID" value="ENSEBUG00000003990.1"/>
</dbReference>
<comment type="similarity">
    <text evidence="3 18">Belongs to the PMP-22/EMP/MP20 family. CACNG subfamily.</text>
</comment>
<keyword evidence="9 18" id="KW-0107">Calcium channel</keyword>
<dbReference type="InterPro" id="IPR051072">
    <property type="entry name" value="CACNG_subunit"/>
</dbReference>
<keyword evidence="7" id="KW-0597">Phosphoprotein</keyword>
<keyword evidence="11 18" id="KW-0106">Calcium</keyword>
<feature type="transmembrane region" description="Helical" evidence="18">
    <location>
        <begin position="105"/>
        <end position="127"/>
    </location>
</feature>
<reference evidence="19" key="1">
    <citation type="submission" date="2025-08" db="UniProtKB">
        <authorList>
            <consortium name="Ensembl"/>
        </authorList>
    </citation>
    <scope>IDENTIFICATION</scope>
</reference>
<protein>
    <recommendedName>
        <fullName evidence="21">Voltage-dependent calcium channel gamma-3 subunit</fullName>
    </recommendedName>
</protein>
<dbReference type="GeneTree" id="ENSGT01050000244893"/>
<dbReference type="PROSITE" id="PS01346">
    <property type="entry name" value="CLAUDIN"/>
    <property type="match status" value="1"/>
</dbReference>
<keyword evidence="13" id="KW-0965">Cell junction</keyword>
<dbReference type="GO" id="GO:0051968">
    <property type="term" value="P:positive regulation of synaptic transmission, glutamatergic"/>
    <property type="evidence" value="ECO:0007669"/>
    <property type="project" value="TreeGrafter"/>
</dbReference>
<dbReference type="AlphaFoldDB" id="A0A8C4NFN1"/>
<dbReference type="GO" id="GO:0005923">
    <property type="term" value="C:bicellular tight junction"/>
    <property type="evidence" value="ECO:0007669"/>
    <property type="project" value="UniProtKB-SubCell"/>
</dbReference>
<feature type="transmembrane region" description="Helical" evidence="18">
    <location>
        <begin position="177"/>
        <end position="201"/>
    </location>
</feature>
<keyword evidence="14 18" id="KW-1133">Transmembrane helix</keyword>
<dbReference type="InterPro" id="IPR004031">
    <property type="entry name" value="PMP22/EMP/MP20/Claudin"/>
</dbReference>
<dbReference type="Gene3D" id="1.20.140.150">
    <property type="match status" value="1"/>
</dbReference>
<dbReference type="PANTHER" id="PTHR12107:SF28">
    <property type="entry name" value="VOLTAGE-DEPENDENT CALCIUM CHANNEL GAMMA-3 SUBUNIT-LIKE"/>
    <property type="match status" value="1"/>
</dbReference>
<dbReference type="Proteomes" id="UP000694388">
    <property type="component" value="Unplaced"/>
</dbReference>
<evidence type="ECO:0000256" key="8">
    <source>
        <dbReference type="ARBA" id="ARBA00022568"/>
    </source>
</evidence>
<accession>A0A8C4NFN1</accession>
<evidence type="ECO:0000256" key="11">
    <source>
        <dbReference type="ARBA" id="ARBA00022837"/>
    </source>
</evidence>
<evidence type="ECO:0000256" key="17">
    <source>
        <dbReference type="ARBA" id="ARBA00023303"/>
    </source>
</evidence>
<keyword evidence="17 18" id="KW-0407">Ion channel</keyword>
<dbReference type="GO" id="GO:0016247">
    <property type="term" value="F:channel regulator activity"/>
    <property type="evidence" value="ECO:0007669"/>
    <property type="project" value="TreeGrafter"/>
</dbReference>
<evidence type="ECO:0000256" key="16">
    <source>
        <dbReference type="ARBA" id="ARBA00023136"/>
    </source>
</evidence>
<evidence type="ECO:0000256" key="12">
    <source>
        <dbReference type="ARBA" id="ARBA00022882"/>
    </source>
</evidence>
<keyword evidence="5" id="KW-0796">Tight junction</keyword>
<keyword evidence="16 18" id="KW-0472">Membrane</keyword>
<sequence length="337" mass="37094">MGVCERGVQLLLTTGGAFATFALMSVAVGTDFWLYSRGTCRSKGGGGDNETIKKNEEVMTHSGLWRTCCLEGTLKGHCKIIDHFPENTDFDSAEYLLRMVRASSIFPILSVTLLLFGGLSIAASRLYKSKNNIILTAGIFFVSAGLSNIIGIIVYISANTGDPNQGQSKKNNYSYGWSFYFGALSFILAEIVGVLAVRIYIENHRLERARLRPNFLKKSTIARLPSYIYHYRRRSHSSSQSTDPSHSHNTSPVARKEYGGMAVAGLQNPADISMYTLSRESSTKTSFGLSCPPPSFLNSGVERLTGEPSFLHMHNCIHKDMVDSHTANVANRRTTPV</sequence>
<keyword evidence="10 18" id="KW-0812">Transmembrane</keyword>
<evidence type="ECO:0000256" key="5">
    <source>
        <dbReference type="ARBA" id="ARBA00022427"/>
    </source>
</evidence>
<evidence type="ECO:0000313" key="19">
    <source>
        <dbReference type="Ensembl" id="ENSEBUP00000005960.1"/>
    </source>
</evidence>
<evidence type="ECO:0000256" key="13">
    <source>
        <dbReference type="ARBA" id="ARBA00022949"/>
    </source>
</evidence>
<dbReference type="GO" id="GO:0005245">
    <property type="term" value="F:voltage-gated calcium channel activity"/>
    <property type="evidence" value="ECO:0007669"/>
    <property type="project" value="TreeGrafter"/>
</dbReference>
<evidence type="ECO:0000256" key="6">
    <source>
        <dbReference type="ARBA" id="ARBA00022448"/>
    </source>
</evidence>
<evidence type="ECO:0000256" key="10">
    <source>
        <dbReference type="ARBA" id="ARBA00022692"/>
    </source>
</evidence>
<reference evidence="19" key="2">
    <citation type="submission" date="2025-09" db="UniProtKB">
        <authorList>
            <consortium name="Ensembl"/>
        </authorList>
    </citation>
    <scope>IDENTIFICATION</scope>
</reference>
<dbReference type="GO" id="GO:0032281">
    <property type="term" value="C:AMPA glutamate receptor complex"/>
    <property type="evidence" value="ECO:0007669"/>
    <property type="project" value="TreeGrafter"/>
</dbReference>
<comment type="similarity">
    <text evidence="4">Belongs to the claudin family.</text>
</comment>
<dbReference type="OMA" id="YIYHYRR"/>
<feature type="transmembrane region" description="Helical" evidence="18">
    <location>
        <begin position="7"/>
        <end position="28"/>
    </location>
</feature>
<dbReference type="GO" id="GO:0098970">
    <property type="term" value="P:postsynaptic neurotransmitter receptor diffusion trapping"/>
    <property type="evidence" value="ECO:0007669"/>
    <property type="project" value="TreeGrafter"/>
</dbReference>
<dbReference type="GO" id="GO:0099590">
    <property type="term" value="P:neurotransmitter receptor internalization"/>
    <property type="evidence" value="ECO:0007669"/>
    <property type="project" value="TreeGrafter"/>
</dbReference>
<evidence type="ECO:0000256" key="9">
    <source>
        <dbReference type="ARBA" id="ARBA00022673"/>
    </source>
</evidence>
<dbReference type="GO" id="GO:0098839">
    <property type="term" value="C:postsynaptic density membrane"/>
    <property type="evidence" value="ECO:0007669"/>
    <property type="project" value="TreeGrafter"/>
</dbReference>
<evidence type="ECO:0000256" key="2">
    <source>
        <dbReference type="ARBA" id="ARBA00004435"/>
    </source>
</evidence>
<dbReference type="FunFam" id="1.20.140.150:FF:000002">
    <property type="entry name" value="Voltage-dependent calcium channel gamma-2 subunit"/>
    <property type="match status" value="1"/>
</dbReference>
<dbReference type="PRINTS" id="PR01792">
    <property type="entry name" value="VDCCGAMMA"/>
</dbReference>
<evidence type="ECO:0000256" key="7">
    <source>
        <dbReference type="ARBA" id="ARBA00022553"/>
    </source>
</evidence>
<evidence type="ECO:0000256" key="3">
    <source>
        <dbReference type="ARBA" id="ARBA00007111"/>
    </source>
</evidence>
<evidence type="ECO:0000256" key="18">
    <source>
        <dbReference type="RuleBase" id="RU363085"/>
    </source>
</evidence>